<name>B9RPV4_RICCO</name>
<keyword evidence="2" id="KW-1185">Reference proteome</keyword>
<accession>B9RPV4</accession>
<gene>
    <name evidence="1" type="ORF">RCOM_1541950</name>
</gene>
<dbReference type="AlphaFoldDB" id="B9RPV4"/>
<evidence type="ECO:0000313" key="1">
    <source>
        <dbReference type="EMBL" id="EEF46612.1"/>
    </source>
</evidence>
<protein>
    <submittedName>
        <fullName evidence="1">Uncharacterized protein</fullName>
    </submittedName>
</protein>
<proteinExistence type="predicted"/>
<dbReference type="InParanoid" id="B9RPV4"/>
<reference evidence="2" key="1">
    <citation type="journal article" date="2010" name="Nat. Biotechnol.">
        <title>Draft genome sequence of the oilseed species Ricinus communis.</title>
        <authorList>
            <person name="Chan A.P."/>
            <person name="Crabtree J."/>
            <person name="Zhao Q."/>
            <person name="Lorenzi H."/>
            <person name="Orvis J."/>
            <person name="Puiu D."/>
            <person name="Melake-Berhan A."/>
            <person name="Jones K.M."/>
            <person name="Redman J."/>
            <person name="Chen G."/>
            <person name="Cahoon E.B."/>
            <person name="Gedil M."/>
            <person name="Stanke M."/>
            <person name="Haas B.J."/>
            <person name="Wortman J.R."/>
            <person name="Fraser-Liggett C.M."/>
            <person name="Ravel J."/>
            <person name="Rabinowicz P.D."/>
        </authorList>
    </citation>
    <scope>NUCLEOTIDE SEQUENCE [LARGE SCALE GENOMIC DNA]</scope>
    <source>
        <strain evidence="2">cv. Hale</strain>
    </source>
</reference>
<dbReference type="Proteomes" id="UP000008311">
    <property type="component" value="Unassembled WGS sequence"/>
</dbReference>
<evidence type="ECO:0000313" key="2">
    <source>
        <dbReference type="Proteomes" id="UP000008311"/>
    </source>
</evidence>
<organism evidence="1 2">
    <name type="scientific">Ricinus communis</name>
    <name type="common">Castor bean</name>
    <dbReference type="NCBI Taxonomy" id="3988"/>
    <lineage>
        <taxon>Eukaryota</taxon>
        <taxon>Viridiplantae</taxon>
        <taxon>Streptophyta</taxon>
        <taxon>Embryophyta</taxon>
        <taxon>Tracheophyta</taxon>
        <taxon>Spermatophyta</taxon>
        <taxon>Magnoliopsida</taxon>
        <taxon>eudicotyledons</taxon>
        <taxon>Gunneridae</taxon>
        <taxon>Pentapetalae</taxon>
        <taxon>rosids</taxon>
        <taxon>fabids</taxon>
        <taxon>Malpighiales</taxon>
        <taxon>Euphorbiaceae</taxon>
        <taxon>Acalyphoideae</taxon>
        <taxon>Acalypheae</taxon>
        <taxon>Ricinus</taxon>
    </lineage>
</organism>
<sequence length="136" mass="15991">MNEGDIDAYAKHMSFQEVEDAININYPKKSSVVIEEIDENEVDKEVKVDEETRDRKLYEILHNNYIMGLSFGNNPIAPKEPVIEEVGGEVVRQDMKVRKNIFTVQMMRKVEREVMTMMILMKDLYMCMLMLKFLGY</sequence>
<dbReference type="EMBL" id="EQ973797">
    <property type="protein sequence ID" value="EEF46612.1"/>
    <property type="molecule type" value="Genomic_DNA"/>
</dbReference>